<feature type="transmembrane region" description="Helical" evidence="12">
    <location>
        <begin position="413"/>
        <end position="435"/>
    </location>
</feature>
<proteinExistence type="inferred from homology"/>
<comment type="subcellular location">
    <subcellularLocation>
        <location evidence="1">Cell membrane</location>
        <topology evidence="1">Multi-pass membrane protein</topology>
    </subcellularLocation>
</comment>
<feature type="transmembrane region" description="Helical" evidence="12">
    <location>
        <begin position="520"/>
        <end position="538"/>
    </location>
</feature>
<evidence type="ECO:0000256" key="4">
    <source>
        <dbReference type="ARBA" id="ARBA00022475"/>
    </source>
</evidence>
<dbReference type="Proteomes" id="UP001499852">
    <property type="component" value="Unassembled WGS sequence"/>
</dbReference>
<protein>
    <submittedName>
        <fullName evidence="13">Sodium:solute symporter</fullName>
    </submittedName>
</protein>
<dbReference type="Gene3D" id="1.20.1730.10">
    <property type="entry name" value="Sodium/glucose cotransporter"/>
    <property type="match status" value="1"/>
</dbReference>
<evidence type="ECO:0000256" key="8">
    <source>
        <dbReference type="ARBA" id="ARBA00023065"/>
    </source>
</evidence>
<keyword evidence="10" id="KW-0739">Sodium transport</keyword>
<feature type="transmembrane region" description="Helical" evidence="12">
    <location>
        <begin position="266"/>
        <end position="283"/>
    </location>
</feature>
<evidence type="ECO:0000256" key="1">
    <source>
        <dbReference type="ARBA" id="ARBA00004651"/>
    </source>
</evidence>
<feature type="transmembrane region" description="Helical" evidence="12">
    <location>
        <begin position="12"/>
        <end position="32"/>
    </location>
</feature>
<keyword evidence="7" id="KW-0915">Sodium</keyword>
<keyword evidence="5 12" id="KW-0812">Transmembrane</keyword>
<evidence type="ECO:0000256" key="2">
    <source>
        <dbReference type="ARBA" id="ARBA00006434"/>
    </source>
</evidence>
<evidence type="ECO:0000256" key="5">
    <source>
        <dbReference type="ARBA" id="ARBA00022692"/>
    </source>
</evidence>
<evidence type="ECO:0000256" key="9">
    <source>
        <dbReference type="ARBA" id="ARBA00023136"/>
    </source>
</evidence>
<feature type="transmembrane region" description="Helical" evidence="12">
    <location>
        <begin position="53"/>
        <end position="75"/>
    </location>
</feature>
<feature type="transmembrane region" description="Helical" evidence="12">
    <location>
        <begin position="368"/>
        <end position="392"/>
    </location>
</feature>
<keyword evidence="9 12" id="KW-0472">Membrane</keyword>
<dbReference type="EMBL" id="BAABIA010000002">
    <property type="protein sequence ID" value="GAA5135889.1"/>
    <property type="molecule type" value="Genomic_DNA"/>
</dbReference>
<reference evidence="14" key="1">
    <citation type="journal article" date="2019" name="Int. J. Syst. Evol. Microbiol.">
        <title>The Global Catalogue of Microorganisms (GCM) 10K type strain sequencing project: providing services to taxonomists for standard genome sequencing and annotation.</title>
        <authorList>
            <consortium name="The Broad Institute Genomics Platform"/>
            <consortium name="The Broad Institute Genome Sequencing Center for Infectious Disease"/>
            <person name="Wu L."/>
            <person name="Ma J."/>
        </authorList>
    </citation>
    <scope>NUCLEOTIDE SEQUENCE [LARGE SCALE GENOMIC DNA]</scope>
    <source>
        <strain evidence="14">JCM 18053</strain>
    </source>
</reference>
<evidence type="ECO:0000256" key="3">
    <source>
        <dbReference type="ARBA" id="ARBA00022448"/>
    </source>
</evidence>
<evidence type="ECO:0000256" key="6">
    <source>
        <dbReference type="ARBA" id="ARBA00022989"/>
    </source>
</evidence>
<keyword evidence="4" id="KW-1003">Cell membrane</keyword>
<keyword evidence="6 12" id="KW-1133">Transmembrane helix</keyword>
<dbReference type="PROSITE" id="PS50283">
    <property type="entry name" value="NA_SOLUT_SYMP_3"/>
    <property type="match status" value="1"/>
</dbReference>
<feature type="transmembrane region" description="Helical" evidence="12">
    <location>
        <begin position="131"/>
        <end position="162"/>
    </location>
</feature>
<gene>
    <name evidence="13" type="ORF">GCM10023213_09970</name>
</gene>
<feature type="transmembrane region" description="Helical" evidence="12">
    <location>
        <begin position="87"/>
        <end position="110"/>
    </location>
</feature>
<evidence type="ECO:0000256" key="10">
    <source>
        <dbReference type="ARBA" id="ARBA00023201"/>
    </source>
</evidence>
<sequence>MATWGISCEIAGMPYLIDALVILAYFGIIIGIGLSQRSKSGSLEGFTLGDRQIAWWAVLASILAAEISAGTFFGAPGEGYALRNYTYIQLMAGYLLARLVVSAVFIPAYYRYGVVSVYEFLGIRFGPLTRRWASGIFLVTRLLASGSRLWVPTVILVLGWKLFVNPDTTPMQEFWLYAAALVGITVLTAIYTTLGGIRAVIWTDVIQIGVLFSALGFALWYLLSHTGGWGALEGAIQEPMVIDWGRPDPAHPGAWGWVKGILETEYTIWAAFIGSTFVTLATHGTDQDMVQRMLTAKNKRQSGVATILSGVCDIPVNFMVLSIGILLYVYFQANPAELLPKNAAGAVDSSQVFPYFILNVMPQGLRGLVVAGVLATAMGSLSTALNSLATSYARDFHFRWFGEPETDAGQVRVLRFSTVLFAFLLIAVALATAWVKAHNPSLRIIPIILGVFGYTYGSLLGVFMVGLFTKTRGNDLGNGLGMLAGFLVVAYLSGLDQGLAATVGWGQGISRPDWMPVVEFPWRIFFGTVVTFAVAVSFPTSLGMQRHRYLAEK</sequence>
<dbReference type="CDD" id="cd11493">
    <property type="entry name" value="SLC5sbd_NIS-like_u1"/>
    <property type="match status" value="1"/>
</dbReference>
<evidence type="ECO:0000256" key="12">
    <source>
        <dbReference type="SAM" id="Phobius"/>
    </source>
</evidence>
<dbReference type="InterPro" id="IPR038377">
    <property type="entry name" value="Na/Glc_symporter_sf"/>
</dbReference>
<evidence type="ECO:0000313" key="14">
    <source>
        <dbReference type="Proteomes" id="UP001499852"/>
    </source>
</evidence>
<dbReference type="InterPro" id="IPR001734">
    <property type="entry name" value="Na/solute_symporter"/>
</dbReference>
<dbReference type="Pfam" id="PF00474">
    <property type="entry name" value="SSF"/>
    <property type="match status" value="1"/>
</dbReference>
<feature type="transmembrane region" description="Helical" evidence="12">
    <location>
        <begin position="480"/>
        <end position="500"/>
    </location>
</feature>
<evidence type="ECO:0000313" key="13">
    <source>
        <dbReference type="EMBL" id="GAA5135889.1"/>
    </source>
</evidence>
<keyword evidence="8" id="KW-0406">Ion transport</keyword>
<comment type="caution">
    <text evidence="13">The sequence shown here is derived from an EMBL/GenBank/DDBJ whole genome shotgun (WGS) entry which is preliminary data.</text>
</comment>
<evidence type="ECO:0000256" key="7">
    <source>
        <dbReference type="ARBA" id="ARBA00023053"/>
    </source>
</evidence>
<dbReference type="InterPro" id="IPR051163">
    <property type="entry name" value="Sodium:Solute_Symporter_SSF"/>
</dbReference>
<feature type="transmembrane region" description="Helical" evidence="12">
    <location>
        <begin position="304"/>
        <end position="331"/>
    </location>
</feature>
<organism evidence="13 14">
    <name type="scientific">Prosthecobacter algae</name>
    <dbReference type="NCBI Taxonomy" id="1144682"/>
    <lineage>
        <taxon>Bacteria</taxon>
        <taxon>Pseudomonadati</taxon>
        <taxon>Verrucomicrobiota</taxon>
        <taxon>Verrucomicrobiia</taxon>
        <taxon>Verrucomicrobiales</taxon>
        <taxon>Verrucomicrobiaceae</taxon>
        <taxon>Prosthecobacter</taxon>
    </lineage>
</organism>
<feature type="transmembrane region" description="Helical" evidence="12">
    <location>
        <begin position="447"/>
        <end position="468"/>
    </location>
</feature>
<feature type="transmembrane region" description="Helical" evidence="12">
    <location>
        <begin position="201"/>
        <end position="223"/>
    </location>
</feature>
<accession>A0ABP9NY42</accession>
<keyword evidence="3" id="KW-0813">Transport</keyword>
<dbReference type="PANTHER" id="PTHR42985">
    <property type="entry name" value="SODIUM-COUPLED MONOCARBOXYLATE TRANSPORTER"/>
    <property type="match status" value="1"/>
</dbReference>
<feature type="transmembrane region" description="Helical" evidence="12">
    <location>
        <begin position="174"/>
        <end position="194"/>
    </location>
</feature>
<evidence type="ECO:0000256" key="11">
    <source>
        <dbReference type="RuleBase" id="RU362091"/>
    </source>
</evidence>
<keyword evidence="14" id="KW-1185">Reference proteome</keyword>
<comment type="similarity">
    <text evidence="2 11">Belongs to the sodium:solute symporter (SSF) (TC 2.A.21) family.</text>
</comment>
<dbReference type="PANTHER" id="PTHR42985:SF47">
    <property type="entry name" value="INTEGRAL MEMBRANE TRANSPORT PROTEIN"/>
    <property type="match status" value="1"/>
</dbReference>
<name>A0ABP9NY42_9BACT</name>